<feature type="domain" description="Phospholipase C/D" evidence="2">
    <location>
        <begin position="37"/>
        <end position="155"/>
    </location>
</feature>
<gene>
    <name evidence="3" type="ORF">DSM101010T_30310</name>
</gene>
<organism evidence="3 4">
    <name type="scientific">Desulfovibrio subterraneus</name>
    <dbReference type="NCBI Taxonomy" id="2718620"/>
    <lineage>
        <taxon>Bacteria</taxon>
        <taxon>Pseudomonadati</taxon>
        <taxon>Thermodesulfobacteriota</taxon>
        <taxon>Desulfovibrionia</taxon>
        <taxon>Desulfovibrionales</taxon>
        <taxon>Desulfovibrionaceae</taxon>
        <taxon>Desulfovibrio</taxon>
    </lineage>
</organism>
<keyword evidence="4" id="KW-1185">Reference proteome</keyword>
<dbReference type="Pfam" id="PF00882">
    <property type="entry name" value="Zn_dep_PLPC"/>
    <property type="match status" value="1"/>
</dbReference>
<dbReference type="Proteomes" id="UP000503840">
    <property type="component" value="Unassembled WGS sequence"/>
</dbReference>
<evidence type="ECO:0000313" key="3">
    <source>
        <dbReference type="EMBL" id="GFM34666.1"/>
    </source>
</evidence>
<sequence>MTFSLHSFRRLASLCAVAVAVLALLPDHAFAWGPGIHIATANWVFANVALLPALAARHIVAHKDAFTYGCLSADIFIGKGCAVRPGHSHNWETGLKLLDSVHGPRLKAYALGYLSHLAADIVAHNNYVPAMMSTTPGSGKLSHVYIEAQADRLVRWDSRNAVRLFTSRHAHDADTSLCTATRAGKMPFQLKKQVFKSSMALCGGSTWRTSLSVCGFVTPQTRDAASLAPMLNASLRAVVDVLSDPFGSRITTLDPIGEHPLSDAKALCRGRAPLAFRNPFPLQFPLHPFVADLPELPASAAQCCELHTRPAPFAEAV</sequence>
<feature type="chain" id="PRO_5029521040" description="Phospholipase C/D domain-containing protein" evidence="1">
    <location>
        <begin position="32"/>
        <end position="317"/>
    </location>
</feature>
<dbReference type="EMBL" id="BLVO01000016">
    <property type="protein sequence ID" value="GFM34666.1"/>
    <property type="molecule type" value="Genomic_DNA"/>
</dbReference>
<proteinExistence type="predicted"/>
<evidence type="ECO:0000259" key="2">
    <source>
        <dbReference type="Pfam" id="PF00882"/>
    </source>
</evidence>
<evidence type="ECO:0000313" key="4">
    <source>
        <dbReference type="Proteomes" id="UP000503840"/>
    </source>
</evidence>
<feature type="signal peptide" evidence="1">
    <location>
        <begin position="1"/>
        <end position="31"/>
    </location>
</feature>
<evidence type="ECO:0000256" key="1">
    <source>
        <dbReference type="SAM" id="SignalP"/>
    </source>
</evidence>
<name>A0A7J0BLW4_9BACT</name>
<keyword evidence="1" id="KW-0732">Signal</keyword>
<dbReference type="InterPro" id="IPR029002">
    <property type="entry name" value="PLPC/GPLD1"/>
</dbReference>
<dbReference type="RefSeq" id="WP_174406336.1">
    <property type="nucleotide sequence ID" value="NZ_BLVO01000016.1"/>
</dbReference>
<accession>A0A7J0BLW4</accession>
<dbReference type="AlphaFoldDB" id="A0A7J0BLW4"/>
<reference evidence="3 4" key="1">
    <citation type="submission" date="2020-05" db="EMBL/GenBank/DDBJ databases">
        <title>Draft genome sequence of Desulfovibrio sp. strain HN2T.</title>
        <authorList>
            <person name="Ueno A."/>
            <person name="Tamazawa S."/>
            <person name="Tamamura S."/>
            <person name="Murakami T."/>
            <person name="Kiyama T."/>
            <person name="Inomata H."/>
            <person name="Amano Y."/>
            <person name="Miyakawa K."/>
            <person name="Tamaki H."/>
            <person name="Naganuma T."/>
            <person name="Kaneko K."/>
        </authorList>
    </citation>
    <scope>NUCLEOTIDE SEQUENCE [LARGE SCALE GENOMIC DNA]</scope>
    <source>
        <strain evidence="3 4">HN2</strain>
    </source>
</reference>
<protein>
    <recommendedName>
        <fullName evidence="2">Phospholipase C/D domain-containing protein</fullName>
    </recommendedName>
</protein>
<comment type="caution">
    <text evidence="3">The sequence shown here is derived from an EMBL/GenBank/DDBJ whole genome shotgun (WGS) entry which is preliminary data.</text>
</comment>